<evidence type="ECO:0000313" key="2">
    <source>
        <dbReference type="EMBL" id="ODS32710.1"/>
    </source>
</evidence>
<evidence type="ECO:0000313" key="3">
    <source>
        <dbReference type="Proteomes" id="UP000094056"/>
    </source>
</evidence>
<dbReference type="EMBL" id="MAYW01000051">
    <property type="protein sequence ID" value="ODS32710.1"/>
    <property type="molecule type" value="Genomic_DNA"/>
</dbReference>
<accession>A0A1E3XAT1</accession>
<dbReference type="SUPFAM" id="SSF51735">
    <property type="entry name" value="NAD(P)-binding Rossmann-fold domains"/>
    <property type="match status" value="1"/>
</dbReference>
<proteinExistence type="predicted"/>
<organism evidence="2 3">
    <name type="scientific">Candidatus Scalindua rubra</name>
    <dbReference type="NCBI Taxonomy" id="1872076"/>
    <lineage>
        <taxon>Bacteria</taxon>
        <taxon>Pseudomonadati</taxon>
        <taxon>Planctomycetota</taxon>
        <taxon>Candidatus Brocadiia</taxon>
        <taxon>Candidatus Brocadiales</taxon>
        <taxon>Candidatus Scalinduaceae</taxon>
        <taxon>Candidatus Scalindua</taxon>
    </lineage>
</organism>
<protein>
    <submittedName>
        <fullName evidence="2">TDP-rhamnose synthetase, NAD(P)-binding</fullName>
    </submittedName>
</protein>
<dbReference type="AlphaFoldDB" id="A0A1E3XAT1"/>
<feature type="domain" description="RmlD-like substrate binding" evidence="1">
    <location>
        <begin position="1"/>
        <end position="167"/>
    </location>
</feature>
<comment type="caution">
    <text evidence="2">The sequence shown here is derived from an EMBL/GenBank/DDBJ whole genome shotgun (WGS) entry which is preliminary data.</text>
</comment>
<gene>
    <name evidence="2" type="primary">rfbD</name>
    <name evidence="2" type="ORF">SCARUB_02150</name>
</gene>
<dbReference type="PANTHER" id="PTHR43242">
    <property type="entry name" value="NAD(P)-BINDING ROSSMANN-FOLD SUPERFAMILY PROTEIN"/>
    <property type="match status" value="1"/>
</dbReference>
<dbReference type="Gene3D" id="3.40.50.720">
    <property type="entry name" value="NAD(P)-binding Rossmann-like Domain"/>
    <property type="match status" value="1"/>
</dbReference>
<dbReference type="Pfam" id="PF04321">
    <property type="entry name" value="RmlD_sub_bind"/>
    <property type="match status" value="1"/>
</dbReference>
<reference evidence="2 3" key="1">
    <citation type="submission" date="2016-07" db="EMBL/GenBank/DDBJ databases">
        <title>Draft genome of Scalindua rubra, obtained from a brine-seawater interface in the Red Sea, sheds light on salt adaptation in anammox bacteria.</title>
        <authorList>
            <person name="Speth D.R."/>
            <person name="Lagkouvardos I."/>
            <person name="Wang Y."/>
            <person name="Qian P.-Y."/>
            <person name="Dutilh B.E."/>
            <person name="Jetten M.S."/>
        </authorList>
    </citation>
    <scope>NUCLEOTIDE SEQUENCE [LARGE SCALE GENOMIC DNA]</scope>
    <source>
        <strain evidence="2">BSI-1</strain>
    </source>
</reference>
<dbReference type="InterPro" id="IPR036291">
    <property type="entry name" value="NAD(P)-bd_dom_sf"/>
</dbReference>
<dbReference type="InterPro" id="IPR029903">
    <property type="entry name" value="RmlD-like-bd"/>
</dbReference>
<dbReference type="Proteomes" id="UP000094056">
    <property type="component" value="Unassembled WGS sequence"/>
</dbReference>
<dbReference type="Gene3D" id="3.90.25.10">
    <property type="entry name" value="UDP-galactose 4-epimerase, domain 1"/>
    <property type="match status" value="1"/>
</dbReference>
<name>A0A1E3XAT1_9BACT</name>
<evidence type="ECO:0000259" key="1">
    <source>
        <dbReference type="Pfam" id="PF04321"/>
    </source>
</evidence>
<dbReference type="PANTHER" id="PTHR43242:SF1">
    <property type="entry name" value="NAD(P)-BINDING ROSSMANN-FOLD SUPERFAMILY PROTEIN"/>
    <property type="match status" value="1"/>
</dbReference>
<sequence length="180" mass="20310">MSTDLVFSGYNSPAGGYTEDDEPDPINVVGKTFAEAEAYIQECKDHCIVRLGLPLGDSIVGTKGEVDWIESRFRRGLPVTLFYDEYRSCIDCKEIGRMTVAALTLELRGLFHLGGEKTWSLYDIGEYVLEKGGYSPYLLNGIMRHQEENGPPRIGNISINSNRLRNLIPIYRKDVKSQRK</sequence>